<dbReference type="AlphaFoldDB" id="A0A813HC66"/>
<evidence type="ECO:0000313" key="1">
    <source>
        <dbReference type="EMBL" id="CAE8635804.1"/>
    </source>
</evidence>
<gene>
    <name evidence="1" type="ORF">PGLA1383_LOCUS51379</name>
</gene>
<comment type="caution">
    <text evidence="1">The sequence shown here is derived from an EMBL/GenBank/DDBJ whole genome shotgun (WGS) entry which is preliminary data.</text>
</comment>
<keyword evidence="2" id="KW-1185">Reference proteome</keyword>
<organism evidence="1 2">
    <name type="scientific">Polarella glacialis</name>
    <name type="common">Dinoflagellate</name>
    <dbReference type="NCBI Taxonomy" id="89957"/>
    <lineage>
        <taxon>Eukaryota</taxon>
        <taxon>Sar</taxon>
        <taxon>Alveolata</taxon>
        <taxon>Dinophyceae</taxon>
        <taxon>Suessiales</taxon>
        <taxon>Suessiaceae</taxon>
        <taxon>Polarella</taxon>
    </lineage>
</organism>
<sequence>MPARGTHPACLGEALQTRKNLSADLPPHLRVLCPVSLGACRAPLPWQREPLNVNSLSPQYDSNRSKQILSGTSREITGKLHNEGGSLRSMHGMTIALEGNAHLDLVAMDFRGGSFRACISLDVSRAFVCPVFSGPATNPE</sequence>
<accession>A0A813HC66</accession>
<name>A0A813HC66_POLGL</name>
<evidence type="ECO:0000313" key="2">
    <source>
        <dbReference type="Proteomes" id="UP000654075"/>
    </source>
</evidence>
<proteinExistence type="predicted"/>
<dbReference type="Proteomes" id="UP000654075">
    <property type="component" value="Unassembled WGS sequence"/>
</dbReference>
<protein>
    <submittedName>
        <fullName evidence="1">Uncharacterized protein</fullName>
    </submittedName>
</protein>
<dbReference type="EMBL" id="CAJNNV010031353">
    <property type="protein sequence ID" value="CAE8635804.1"/>
    <property type="molecule type" value="Genomic_DNA"/>
</dbReference>
<reference evidence="1" key="1">
    <citation type="submission" date="2021-02" db="EMBL/GenBank/DDBJ databases">
        <authorList>
            <person name="Dougan E. K."/>
            <person name="Rhodes N."/>
            <person name="Thang M."/>
            <person name="Chan C."/>
        </authorList>
    </citation>
    <scope>NUCLEOTIDE SEQUENCE</scope>
</reference>